<dbReference type="InterPro" id="IPR011047">
    <property type="entry name" value="Quinoprotein_ADH-like_sf"/>
</dbReference>
<feature type="domain" description="Pyrrolo-quinoline quinone repeat" evidence="3">
    <location>
        <begin position="75"/>
        <end position="177"/>
    </location>
</feature>
<evidence type="ECO:0000256" key="2">
    <source>
        <dbReference type="SAM" id="SignalP"/>
    </source>
</evidence>
<accession>A0A164AGD7</accession>
<feature type="domain" description="Pyrrolo-quinoline quinone repeat" evidence="3">
    <location>
        <begin position="179"/>
        <end position="358"/>
    </location>
</feature>
<gene>
    <name evidence="4" type="ORF">AV926_03895</name>
</gene>
<dbReference type="PANTHER" id="PTHR34512">
    <property type="entry name" value="CELL SURFACE PROTEIN"/>
    <property type="match status" value="1"/>
</dbReference>
<dbReference type="InterPro" id="IPR018391">
    <property type="entry name" value="PQQ_b-propeller_rpt"/>
</dbReference>
<sequence>MKKKILLSFTLLLTFCVLGQTKESDNYPKTGDGEPVPPKMAPSSQTNQYSNNQIGTEYDFVLNDRYRNYEKIPLDKDALIIYDYDGTIKSFNIETKKVNWTFAASDSTVTYARNKMTLEDGVLYVPFHNGELYALNHKTGQKFWEVKIGLKNGALNKMMINQIPVIHGDKLYFVTQHENKNIYALNKKTGRHIWNYQLEYPYNHMPVLYSNEKIFVPNAPYFYSFDAETGKALYVRGFKTGMYSRPVSDGKRIFIADLSRDLFALDPEKLDILWKKDLPEGAVDHKMVYENNQLLLATSHNFYALNPETGAVIWQTEVPKKEHAESRFTLKQLELFNNKIYAYNNKSTFFVVNSIDGKIEKEIDLQNDPISNIQILDENTAFFYCEVGLIKLNLKTKKEDLLYIRSSIQSDPKENYILLVR</sequence>
<dbReference type="Gene3D" id="2.40.10.480">
    <property type="match status" value="1"/>
</dbReference>
<dbReference type="OrthoDB" id="7012117at2"/>
<proteinExistence type="predicted"/>
<keyword evidence="2" id="KW-0732">Signal</keyword>
<dbReference type="SMART" id="SM00564">
    <property type="entry name" value="PQQ"/>
    <property type="match status" value="7"/>
</dbReference>
<feature type="region of interest" description="Disordered" evidence="1">
    <location>
        <begin position="26"/>
        <end position="51"/>
    </location>
</feature>
<name>A0A164AGD7_9FLAO</name>
<dbReference type="Proteomes" id="UP000076630">
    <property type="component" value="Unassembled WGS sequence"/>
</dbReference>
<reference evidence="4 5" key="1">
    <citation type="submission" date="2016-01" db="EMBL/GenBank/DDBJ databases">
        <title>Whole genome sequencing of Myroides marinus L41.</title>
        <authorList>
            <person name="Hong K.W."/>
        </authorList>
    </citation>
    <scope>NUCLEOTIDE SEQUENCE [LARGE SCALE GENOMIC DNA]</scope>
    <source>
        <strain evidence="4 5">L41</strain>
    </source>
</reference>
<dbReference type="AlphaFoldDB" id="A0A164AGD7"/>
<organism evidence="4 5">
    <name type="scientific">Myroides marinus</name>
    <dbReference type="NCBI Taxonomy" id="703342"/>
    <lineage>
        <taxon>Bacteria</taxon>
        <taxon>Pseudomonadati</taxon>
        <taxon>Bacteroidota</taxon>
        <taxon>Flavobacteriia</taxon>
        <taxon>Flavobacteriales</taxon>
        <taxon>Flavobacteriaceae</taxon>
        <taxon>Myroides</taxon>
    </lineage>
</organism>
<feature type="chain" id="PRO_5007848665" description="Pyrrolo-quinoline quinone repeat domain-containing protein" evidence="2">
    <location>
        <begin position="20"/>
        <end position="421"/>
    </location>
</feature>
<keyword evidence="5" id="KW-1185">Reference proteome</keyword>
<dbReference type="Gene3D" id="2.130.10.10">
    <property type="entry name" value="YVTN repeat-like/Quinoprotein amine dehydrogenase"/>
    <property type="match status" value="1"/>
</dbReference>
<dbReference type="PANTHER" id="PTHR34512:SF30">
    <property type="entry name" value="OUTER MEMBRANE PROTEIN ASSEMBLY FACTOR BAMB"/>
    <property type="match status" value="1"/>
</dbReference>
<dbReference type="EMBL" id="LQNU01000035">
    <property type="protein sequence ID" value="KZE83812.1"/>
    <property type="molecule type" value="Genomic_DNA"/>
</dbReference>
<comment type="caution">
    <text evidence="4">The sequence shown here is derived from an EMBL/GenBank/DDBJ whole genome shotgun (WGS) entry which is preliminary data.</text>
</comment>
<dbReference type="Pfam" id="PF13360">
    <property type="entry name" value="PQQ_2"/>
    <property type="match status" value="2"/>
</dbReference>
<evidence type="ECO:0000313" key="4">
    <source>
        <dbReference type="EMBL" id="KZE83812.1"/>
    </source>
</evidence>
<protein>
    <recommendedName>
        <fullName evidence="3">Pyrrolo-quinoline quinone repeat domain-containing protein</fullName>
    </recommendedName>
</protein>
<dbReference type="SUPFAM" id="SSF50998">
    <property type="entry name" value="Quinoprotein alcohol dehydrogenase-like"/>
    <property type="match status" value="1"/>
</dbReference>
<dbReference type="InterPro" id="IPR015943">
    <property type="entry name" value="WD40/YVTN_repeat-like_dom_sf"/>
</dbReference>
<evidence type="ECO:0000313" key="5">
    <source>
        <dbReference type="Proteomes" id="UP000076630"/>
    </source>
</evidence>
<feature type="compositionally biased region" description="Polar residues" evidence="1">
    <location>
        <begin position="42"/>
        <end position="51"/>
    </location>
</feature>
<evidence type="ECO:0000259" key="3">
    <source>
        <dbReference type="Pfam" id="PF13360"/>
    </source>
</evidence>
<feature type="signal peptide" evidence="2">
    <location>
        <begin position="1"/>
        <end position="19"/>
    </location>
</feature>
<dbReference type="InterPro" id="IPR002372">
    <property type="entry name" value="PQQ_rpt_dom"/>
</dbReference>
<dbReference type="RefSeq" id="WP_038986623.1">
    <property type="nucleotide sequence ID" value="NZ_JACAJN010000015.1"/>
</dbReference>
<evidence type="ECO:0000256" key="1">
    <source>
        <dbReference type="SAM" id="MobiDB-lite"/>
    </source>
</evidence>